<protein>
    <submittedName>
        <fullName evidence="1">Sporulation protein YabP</fullName>
    </submittedName>
</protein>
<keyword evidence="2" id="KW-1185">Reference proteome</keyword>
<dbReference type="AlphaFoldDB" id="A0A369BB92"/>
<reference evidence="1 2" key="1">
    <citation type="submission" date="2018-07" db="EMBL/GenBank/DDBJ databases">
        <title>Genomic Encyclopedia of Type Strains, Phase IV (KMG-IV): sequencing the most valuable type-strain genomes for metagenomic binning, comparative biology and taxonomic classification.</title>
        <authorList>
            <person name="Goeker M."/>
        </authorList>
    </citation>
    <scope>NUCLEOTIDE SEQUENCE [LARGE SCALE GENOMIC DNA]</scope>
    <source>
        <strain evidence="1 2">DSM 27016</strain>
    </source>
</reference>
<gene>
    <name evidence="1" type="ORF">DFR58_10634</name>
</gene>
<proteinExistence type="predicted"/>
<dbReference type="Gene3D" id="2.60.40.2000">
    <property type="match status" value="1"/>
</dbReference>
<evidence type="ECO:0000313" key="1">
    <source>
        <dbReference type="EMBL" id="RCX17868.1"/>
    </source>
</evidence>
<dbReference type="NCBIfam" id="TIGR02892">
    <property type="entry name" value="spore_yabP"/>
    <property type="match status" value="1"/>
</dbReference>
<dbReference type="Proteomes" id="UP000253034">
    <property type="component" value="Unassembled WGS sequence"/>
</dbReference>
<dbReference type="EMBL" id="QPJT01000006">
    <property type="protein sequence ID" value="RCX17868.1"/>
    <property type="molecule type" value="Genomic_DNA"/>
</dbReference>
<organism evidence="1 2">
    <name type="scientific">Anaerobacterium chartisolvens</name>
    <dbReference type="NCBI Taxonomy" id="1297424"/>
    <lineage>
        <taxon>Bacteria</taxon>
        <taxon>Bacillati</taxon>
        <taxon>Bacillota</taxon>
        <taxon>Clostridia</taxon>
        <taxon>Eubacteriales</taxon>
        <taxon>Oscillospiraceae</taxon>
        <taxon>Anaerobacterium</taxon>
    </lineage>
</organism>
<dbReference type="Pfam" id="PF07873">
    <property type="entry name" value="YabP"/>
    <property type="match status" value="1"/>
</dbReference>
<dbReference type="PIRSF" id="PIRSF011576">
    <property type="entry name" value="YabP"/>
    <property type="match status" value="1"/>
</dbReference>
<name>A0A369BB92_9FIRM</name>
<dbReference type="OrthoDB" id="9795125at2"/>
<dbReference type="InterPro" id="IPR038705">
    <property type="entry name" value="YabP_sf"/>
</dbReference>
<accession>A0A369BB92</accession>
<comment type="caution">
    <text evidence="1">The sequence shown here is derived from an EMBL/GenBank/DDBJ whole genome shotgun (WGS) entry which is preliminary data.</text>
</comment>
<dbReference type="GO" id="GO:0030435">
    <property type="term" value="P:sporulation resulting in formation of a cellular spore"/>
    <property type="evidence" value="ECO:0007669"/>
    <property type="project" value="InterPro"/>
</dbReference>
<sequence>MIEEKKVPRQKSQNIILENREKLSISGVIDVESFNDESVIVDTEMGLLIIRGEDLHINKLNLDDSVLNIEGDIMSCEYSDKEGSKSKGGGFFSKMFK</sequence>
<evidence type="ECO:0000313" key="2">
    <source>
        <dbReference type="Proteomes" id="UP000253034"/>
    </source>
</evidence>
<dbReference type="InterPro" id="IPR022476">
    <property type="entry name" value="Spore_YabP/YqfC"/>
</dbReference>
<dbReference type="RefSeq" id="WP_114297019.1">
    <property type="nucleotide sequence ID" value="NZ_QPJT01000006.1"/>
</dbReference>
<dbReference type="InterPro" id="IPR012504">
    <property type="entry name" value="Spore_YabP"/>
</dbReference>